<organism evidence="2 3">
    <name type="scientific">Natrinema salsiterrestre</name>
    <dbReference type="NCBI Taxonomy" id="2950540"/>
    <lineage>
        <taxon>Archaea</taxon>
        <taxon>Methanobacteriati</taxon>
        <taxon>Methanobacteriota</taxon>
        <taxon>Stenosarchaea group</taxon>
        <taxon>Halobacteria</taxon>
        <taxon>Halobacteriales</taxon>
        <taxon>Natrialbaceae</taxon>
        <taxon>Natrinema</taxon>
    </lineage>
</organism>
<dbReference type="RefSeq" id="WP_277524348.1">
    <property type="nucleotide sequence ID" value="NZ_JAMQOT010000010.1"/>
</dbReference>
<dbReference type="Pfam" id="PF24035">
    <property type="entry name" value="DUF7344"/>
    <property type="match status" value="1"/>
</dbReference>
<dbReference type="AlphaFoldDB" id="A0A9Q4Q4V7"/>
<feature type="domain" description="DUF7344" evidence="1">
    <location>
        <begin position="26"/>
        <end position="72"/>
    </location>
</feature>
<name>A0A9Q4Q4V7_9EURY</name>
<keyword evidence="3" id="KW-1185">Reference proteome</keyword>
<reference evidence="2" key="1">
    <citation type="submission" date="2022-06" db="EMBL/GenBank/DDBJ databases">
        <title>Natrinema sp. a new haloarchaeum isolate from saline soil.</title>
        <authorList>
            <person name="Strakova D."/>
            <person name="Galisteo C."/>
            <person name="Sanchez-Porro C."/>
            <person name="Ventosa A."/>
        </authorList>
    </citation>
    <scope>NUCLEOTIDE SEQUENCE</scope>
    <source>
        <strain evidence="2">S1CR25-10</strain>
    </source>
</reference>
<proteinExistence type="predicted"/>
<evidence type="ECO:0000313" key="3">
    <source>
        <dbReference type="Proteomes" id="UP001154061"/>
    </source>
</evidence>
<sequence length="99" mass="11450">MDEFLRIVSNGQRRQTLLELHGRSVQADGGVTIADPTENCTEESEIQLYHNHLPRLAEGDYIVWNQDTGEVRKRPKFDEIRPLLELLDSHADELPENRI</sequence>
<evidence type="ECO:0000259" key="1">
    <source>
        <dbReference type="Pfam" id="PF24035"/>
    </source>
</evidence>
<dbReference type="InterPro" id="IPR055768">
    <property type="entry name" value="DUF7344"/>
</dbReference>
<evidence type="ECO:0000313" key="2">
    <source>
        <dbReference type="EMBL" id="MDF9747902.1"/>
    </source>
</evidence>
<protein>
    <submittedName>
        <fullName evidence="2">ArsR family transcriptional regulator</fullName>
    </submittedName>
</protein>
<gene>
    <name evidence="2" type="ORF">NDI89_20195</name>
</gene>
<dbReference type="EMBL" id="JAMQOT010000010">
    <property type="protein sequence ID" value="MDF9747902.1"/>
    <property type="molecule type" value="Genomic_DNA"/>
</dbReference>
<accession>A0A9Q4Q4V7</accession>
<dbReference type="Proteomes" id="UP001154061">
    <property type="component" value="Unassembled WGS sequence"/>
</dbReference>
<comment type="caution">
    <text evidence="2">The sequence shown here is derived from an EMBL/GenBank/DDBJ whole genome shotgun (WGS) entry which is preliminary data.</text>
</comment>